<feature type="repeat" description="TPR" evidence="1">
    <location>
        <begin position="402"/>
        <end position="435"/>
    </location>
</feature>
<sequence length="1109" mass="123985">MAPAVNERLELAKLCSGRNWSKAIRVLNSIIDKSSSVQDICNRAFCYSRLELHKHVIKDCDKALQLSPNALQAYILKGNAMSALGRKEEALHVWEQGYQNAISDSTDLKQLVELEELLGSAKEYQSFNSEDHVIDTISCETKVVVSEDHAVDSLSTDMSIAETKAIISEDGDSTSVTKIVISEDYVRDSLLQKTTTTEAEHVNSSTSTVTDKKLVNGHKSDTSGVELKLDDSIGMLSFYNETAKMGRKVFVTGLPKTKSISLDFRLSRGIAQVNEGNYGQAVSIFDQILRETPTYPEALIGRGTAFAFQRELNAAIADFSKAIQINPSAGEAWKRRGQARAALGDFMEANSWAIEDLTKGLEFELNSPDILHERGIVNFKFKDFNAAVDDLTRSINRDKKNKSAYTYLGLALAAIGEHDQAEEAHLKALQLDQNFVDAWAHLAQFYLDLGNTEKSMHCIEKLLAIEERFAKAYHLRGLLHHGTGQHRMAIKDLSVGLSIDSSNLECLYLRASCYHAIGEYGDAVKDYDAVLDLELDSMDKFVLQCLAFYQKEVALYTASKVNSEFCWFDIDGDIDPLFKEYWCKRQHPHYVCERVFRQPPLKESLKKGRLKKQDFVVTKHKHVLLQAADVLGQKVQYNCAAFLSNRRQATTLLQLVSQTCALPSNTRAHRSSCFLCTLANGILLVFHNLLAATLSNRLPLASLFAPEIMDLPMWTSEPELQSTYRMAGLAAIEVAQKVAKYWRFLRHANKNGKRNRKKERISMVSQNRGGVCCSTTGLSESSTLHSSNEERSASGRHLSWHDVYSIAVKWRQISEPCDPVVWINKLSEEFISGFGSHTPMLLGQAKVVRYFPNYSRTFDVAKSIIRDLKYVNNAEDRFIDLSDPDKLQKVGTIKHAGSCSDLYNVIGESFWVGTTCESTVFEGKRLEGTRITLQEMDKIGYDFAIRTPCTPPRWAEYSQEMAAAWEVSLLSLENTITLDAATLCNAYSSEVYSSNDVSALENVRDGILRMTYYWYNFMPLSRGSAVVGFVVLLGLLLAANMEFTGSIPPGIQVDWEAILSSNPDAFTASIKPWLYSNIRINTAWKEYPDVTLAFATTGAVIAALSSYDA</sequence>
<dbReference type="Proteomes" id="UP000734854">
    <property type="component" value="Unassembled WGS sequence"/>
</dbReference>
<keyword evidence="3" id="KW-1185">Reference proteome</keyword>
<dbReference type="PANTHER" id="PTHR44749">
    <property type="entry name" value="SUPPRESSOR OF RPS4-RLD 1"/>
    <property type="match status" value="1"/>
</dbReference>
<dbReference type="InterPro" id="IPR044650">
    <property type="entry name" value="SRFR1-like"/>
</dbReference>
<reference evidence="2 3" key="1">
    <citation type="submission" date="2020-08" db="EMBL/GenBank/DDBJ databases">
        <title>Plant Genome Project.</title>
        <authorList>
            <person name="Zhang R.-G."/>
        </authorList>
    </citation>
    <scope>NUCLEOTIDE SEQUENCE [LARGE SCALE GENOMIC DNA]</scope>
    <source>
        <tissue evidence="2">Rhizome</tissue>
    </source>
</reference>
<dbReference type="Gene3D" id="1.25.40.10">
    <property type="entry name" value="Tetratricopeptide repeat domain"/>
    <property type="match status" value="4"/>
</dbReference>
<comment type="caution">
    <text evidence="2">The sequence shown here is derived from an EMBL/GenBank/DDBJ whole genome shotgun (WGS) entry which is preliminary data.</text>
</comment>
<dbReference type="GO" id="GO:0045892">
    <property type="term" value="P:negative regulation of DNA-templated transcription"/>
    <property type="evidence" value="ECO:0007669"/>
    <property type="project" value="InterPro"/>
</dbReference>
<dbReference type="SMART" id="SM00028">
    <property type="entry name" value="TPR"/>
    <property type="match status" value="10"/>
</dbReference>
<evidence type="ECO:0008006" key="4">
    <source>
        <dbReference type="Google" id="ProtNLM"/>
    </source>
</evidence>
<evidence type="ECO:0000256" key="1">
    <source>
        <dbReference type="PROSITE-ProRule" id="PRU00339"/>
    </source>
</evidence>
<dbReference type="Pfam" id="PF12895">
    <property type="entry name" value="ANAPC3"/>
    <property type="match status" value="1"/>
</dbReference>
<dbReference type="EMBL" id="JACMSC010000010">
    <property type="protein sequence ID" value="KAG6502732.1"/>
    <property type="molecule type" value="Genomic_DNA"/>
</dbReference>
<dbReference type="InterPro" id="IPR019734">
    <property type="entry name" value="TPR_rpt"/>
</dbReference>
<evidence type="ECO:0000313" key="2">
    <source>
        <dbReference type="EMBL" id="KAG6502732.1"/>
    </source>
</evidence>
<evidence type="ECO:0000313" key="3">
    <source>
        <dbReference type="Proteomes" id="UP000734854"/>
    </source>
</evidence>
<dbReference type="SUPFAM" id="SSF48452">
    <property type="entry name" value="TPR-like"/>
    <property type="match status" value="1"/>
</dbReference>
<feature type="repeat" description="TPR" evidence="1">
    <location>
        <begin position="436"/>
        <end position="469"/>
    </location>
</feature>
<protein>
    <recommendedName>
        <fullName evidence="4">Suppressor of RPS4-RLD 1</fullName>
    </recommendedName>
</protein>
<dbReference type="InterPro" id="IPR011990">
    <property type="entry name" value="TPR-like_helical_dom_sf"/>
</dbReference>
<keyword evidence="1" id="KW-0802">TPR repeat</keyword>
<dbReference type="AlphaFoldDB" id="A0A8J5GFI3"/>
<gene>
    <name evidence="2" type="ORF">ZIOFF_035019</name>
</gene>
<proteinExistence type="predicted"/>
<dbReference type="PANTHER" id="PTHR44749:SF1">
    <property type="entry name" value="TETRATRICOPEPTIDE-LIKE HELICAL DOMAIN-CONTAINING PROTEIN"/>
    <property type="match status" value="1"/>
</dbReference>
<name>A0A8J5GFI3_ZINOF</name>
<dbReference type="Pfam" id="PF13432">
    <property type="entry name" value="TPR_16"/>
    <property type="match status" value="2"/>
</dbReference>
<organism evidence="2 3">
    <name type="scientific">Zingiber officinale</name>
    <name type="common">Ginger</name>
    <name type="synonym">Amomum zingiber</name>
    <dbReference type="NCBI Taxonomy" id="94328"/>
    <lineage>
        <taxon>Eukaryota</taxon>
        <taxon>Viridiplantae</taxon>
        <taxon>Streptophyta</taxon>
        <taxon>Embryophyta</taxon>
        <taxon>Tracheophyta</taxon>
        <taxon>Spermatophyta</taxon>
        <taxon>Magnoliopsida</taxon>
        <taxon>Liliopsida</taxon>
        <taxon>Zingiberales</taxon>
        <taxon>Zingiberaceae</taxon>
        <taxon>Zingiber</taxon>
    </lineage>
</organism>
<dbReference type="PROSITE" id="PS50005">
    <property type="entry name" value="TPR"/>
    <property type="match status" value="3"/>
</dbReference>
<feature type="repeat" description="TPR" evidence="1">
    <location>
        <begin position="296"/>
        <end position="329"/>
    </location>
</feature>
<accession>A0A8J5GFI3</accession>